<dbReference type="GO" id="GO:0007166">
    <property type="term" value="P:cell surface receptor signaling pathway"/>
    <property type="evidence" value="ECO:0007669"/>
    <property type="project" value="InterPro"/>
</dbReference>
<sequence length="309" mass="34645">MIRPVVNRKSIKQVKRRIAEDGVELSIVTVDILKTAAAAAASIPVLGAAADIVSRILNQISQAQQNTELALRIATHCARVLATISEHLYTLENTLALSDSINQFVMSLREVQDFIKGETNRNIFYLFFFAKRRAGQFQDLQLKITTLLTLYDVVQRTVRRYPGYRREEATLRPVLPDCKVITHATPSVHEKCLIWRKDVDLFSGKHGQRISPAVKSTKCSVQGHRHCNDQSCASCVPTVGSSYSYDNSGIQNILGAGWVQSGNSFIGYPKSDHTLFQTTEYDYSPDRYQATMRNVSRWVDNGCKSPFSP</sequence>
<evidence type="ECO:0000313" key="2">
    <source>
        <dbReference type="Proteomes" id="UP000217790"/>
    </source>
</evidence>
<dbReference type="EMBL" id="KZ293679">
    <property type="protein sequence ID" value="PBK87246.1"/>
    <property type="molecule type" value="Genomic_DNA"/>
</dbReference>
<protein>
    <submittedName>
        <fullName evidence="1">Uncharacterized protein</fullName>
    </submittedName>
</protein>
<organism evidence="1 2">
    <name type="scientific">Armillaria gallica</name>
    <name type="common">Bulbous honey fungus</name>
    <name type="synonym">Armillaria bulbosa</name>
    <dbReference type="NCBI Taxonomy" id="47427"/>
    <lineage>
        <taxon>Eukaryota</taxon>
        <taxon>Fungi</taxon>
        <taxon>Dikarya</taxon>
        <taxon>Basidiomycota</taxon>
        <taxon>Agaricomycotina</taxon>
        <taxon>Agaricomycetes</taxon>
        <taxon>Agaricomycetidae</taxon>
        <taxon>Agaricales</taxon>
        <taxon>Marasmiineae</taxon>
        <taxon>Physalacriaceae</taxon>
        <taxon>Armillaria</taxon>
    </lineage>
</organism>
<dbReference type="OrthoDB" id="3026831at2759"/>
<dbReference type="InterPro" id="IPR059179">
    <property type="entry name" value="MLKL-like_MCAfunc"/>
</dbReference>
<gene>
    <name evidence="1" type="ORF">ARMGADRAFT_1168615</name>
</gene>
<dbReference type="AlphaFoldDB" id="A0A2H3DIH4"/>
<dbReference type="Gene3D" id="1.20.930.20">
    <property type="entry name" value="Adaptor protein Cbl, N-terminal domain"/>
    <property type="match status" value="1"/>
</dbReference>
<evidence type="ECO:0000313" key="1">
    <source>
        <dbReference type="EMBL" id="PBK87246.1"/>
    </source>
</evidence>
<name>A0A2H3DIH4_ARMGA</name>
<dbReference type="InParanoid" id="A0A2H3DIH4"/>
<dbReference type="STRING" id="47427.A0A2H3DIH4"/>
<reference evidence="2" key="1">
    <citation type="journal article" date="2017" name="Nat. Ecol. Evol.">
        <title>Genome expansion and lineage-specific genetic innovations in the forest pathogenic fungi Armillaria.</title>
        <authorList>
            <person name="Sipos G."/>
            <person name="Prasanna A.N."/>
            <person name="Walter M.C."/>
            <person name="O'Connor E."/>
            <person name="Balint B."/>
            <person name="Krizsan K."/>
            <person name="Kiss B."/>
            <person name="Hess J."/>
            <person name="Varga T."/>
            <person name="Slot J."/>
            <person name="Riley R."/>
            <person name="Boka B."/>
            <person name="Rigling D."/>
            <person name="Barry K."/>
            <person name="Lee J."/>
            <person name="Mihaltcheva S."/>
            <person name="LaButti K."/>
            <person name="Lipzen A."/>
            <person name="Waldron R."/>
            <person name="Moloney N.M."/>
            <person name="Sperisen C."/>
            <person name="Kredics L."/>
            <person name="Vagvoelgyi C."/>
            <person name="Patrignani A."/>
            <person name="Fitzpatrick D."/>
            <person name="Nagy I."/>
            <person name="Doyle S."/>
            <person name="Anderson J.B."/>
            <person name="Grigoriev I.V."/>
            <person name="Gueldener U."/>
            <person name="Muensterkoetter M."/>
            <person name="Nagy L.G."/>
        </authorList>
    </citation>
    <scope>NUCLEOTIDE SEQUENCE [LARGE SCALE GENOMIC DNA]</scope>
    <source>
        <strain evidence="2">Ar21-2</strain>
    </source>
</reference>
<accession>A0A2H3DIH4</accession>
<dbReference type="InterPro" id="IPR036537">
    <property type="entry name" value="Adaptor_Cbl_N_dom_sf"/>
</dbReference>
<dbReference type="CDD" id="cd21037">
    <property type="entry name" value="MLKL_NTD"/>
    <property type="match status" value="1"/>
</dbReference>
<dbReference type="Proteomes" id="UP000217790">
    <property type="component" value="Unassembled WGS sequence"/>
</dbReference>
<proteinExistence type="predicted"/>
<keyword evidence="2" id="KW-1185">Reference proteome</keyword>